<evidence type="ECO:0000313" key="1">
    <source>
        <dbReference type="EMBL" id="SFG62933.1"/>
    </source>
</evidence>
<name>A0A1I2TDC4_9EURY</name>
<dbReference type="RefSeq" id="WP_092892892.1">
    <property type="nucleotide sequence ID" value="NZ_FOOQ01000002.1"/>
</dbReference>
<organism evidence="1 2">
    <name type="scientific">Halopelagius inordinatus</name>
    <dbReference type="NCBI Taxonomy" id="553467"/>
    <lineage>
        <taxon>Archaea</taxon>
        <taxon>Methanobacteriati</taxon>
        <taxon>Methanobacteriota</taxon>
        <taxon>Stenosarchaea group</taxon>
        <taxon>Halobacteria</taxon>
        <taxon>Halobacteriales</taxon>
        <taxon>Haloferacaceae</taxon>
    </lineage>
</organism>
<reference evidence="2" key="1">
    <citation type="submission" date="2016-10" db="EMBL/GenBank/DDBJ databases">
        <authorList>
            <person name="Varghese N."/>
            <person name="Submissions S."/>
        </authorList>
    </citation>
    <scope>NUCLEOTIDE SEQUENCE [LARGE SCALE GENOMIC DNA]</scope>
    <source>
        <strain evidence="2">CGMCC 1.7739</strain>
    </source>
</reference>
<dbReference type="Proteomes" id="UP000198876">
    <property type="component" value="Unassembled WGS sequence"/>
</dbReference>
<dbReference type="AlphaFoldDB" id="A0A1I2TDC4"/>
<dbReference type="OrthoDB" id="312988at2157"/>
<accession>A0A1I2TDC4</accession>
<dbReference type="EMBL" id="FOOQ01000002">
    <property type="protein sequence ID" value="SFG62933.1"/>
    <property type="molecule type" value="Genomic_DNA"/>
</dbReference>
<keyword evidence="2" id="KW-1185">Reference proteome</keyword>
<sequence length="242" mass="25644">MDDAVRARDAAREVLDDIEPERLKEVLFDRLSDTSMTPAVLTLLSARAVDSNVDADAERGPTAHRTASGDSDELAEQAAGVQLIYEGLRLTRSLAHDVPWTTDDDSDITADLDVLAADVLVARGFYLLARTDAATRAVEVVRAFGRDQTHRRREGADTAALDRNLEADIFALAVIAGTTSAGGEAPPALLEYATDLGRECDVDGGLVPAATAFSEATTDRIASLSATDSGSDDRVPSSATDR</sequence>
<evidence type="ECO:0000313" key="2">
    <source>
        <dbReference type="Proteomes" id="UP000198876"/>
    </source>
</evidence>
<protein>
    <recommendedName>
        <fullName evidence="3">Polyprenyl synthetase</fullName>
    </recommendedName>
</protein>
<proteinExistence type="predicted"/>
<dbReference type="InterPro" id="IPR055538">
    <property type="entry name" value="DUF7114"/>
</dbReference>
<dbReference type="Pfam" id="PF23426">
    <property type="entry name" value="DUF7114"/>
    <property type="match status" value="1"/>
</dbReference>
<gene>
    <name evidence="1" type="ORF">SAMN04488063_2645</name>
</gene>
<evidence type="ECO:0008006" key="3">
    <source>
        <dbReference type="Google" id="ProtNLM"/>
    </source>
</evidence>